<feature type="compositionally biased region" description="Low complexity" evidence="8">
    <location>
        <begin position="769"/>
        <end position="778"/>
    </location>
</feature>
<dbReference type="Proteomes" id="UP000694548">
    <property type="component" value="Chromosome sgr17"/>
</dbReference>
<keyword evidence="12" id="KW-1185">Reference proteome</keyword>
<feature type="compositionally biased region" description="Basic and acidic residues" evidence="8">
    <location>
        <begin position="694"/>
        <end position="706"/>
    </location>
</feature>
<protein>
    <recommendedName>
        <fullName evidence="10">Thrombospondin-like N-terminal domain-containing protein</fullName>
    </recommendedName>
</protein>
<organism evidence="11 12">
    <name type="scientific">Nothobranchius furzeri</name>
    <name type="common">Turquoise killifish</name>
    <dbReference type="NCBI Taxonomy" id="105023"/>
    <lineage>
        <taxon>Eukaryota</taxon>
        <taxon>Metazoa</taxon>
        <taxon>Chordata</taxon>
        <taxon>Craniata</taxon>
        <taxon>Vertebrata</taxon>
        <taxon>Euteleostomi</taxon>
        <taxon>Actinopterygii</taxon>
        <taxon>Neopterygii</taxon>
        <taxon>Teleostei</taxon>
        <taxon>Neoteleostei</taxon>
        <taxon>Acanthomorphata</taxon>
        <taxon>Ovalentaria</taxon>
        <taxon>Atherinomorphae</taxon>
        <taxon>Cyprinodontiformes</taxon>
        <taxon>Nothobranchiidae</taxon>
        <taxon>Nothobranchius</taxon>
    </lineage>
</organism>
<dbReference type="Pfam" id="PF01391">
    <property type="entry name" value="Collagen"/>
    <property type="match status" value="3"/>
</dbReference>
<dbReference type="SUPFAM" id="SSF49899">
    <property type="entry name" value="Concanavalin A-like lectins/glucanases"/>
    <property type="match status" value="1"/>
</dbReference>
<dbReference type="PANTHER" id="PTHR24023">
    <property type="entry name" value="COLLAGEN ALPHA"/>
    <property type="match status" value="1"/>
</dbReference>
<feature type="chain" id="PRO_5034109244" description="Thrombospondin-like N-terminal domain-containing protein" evidence="9">
    <location>
        <begin position="31"/>
        <end position="844"/>
    </location>
</feature>
<dbReference type="SMART" id="SM00210">
    <property type="entry name" value="TSPN"/>
    <property type="match status" value="1"/>
</dbReference>
<evidence type="ECO:0000256" key="8">
    <source>
        <dbReference type="SAM" id="MobiDB-lite"/>
    </source>
</evidence>
<feature type="compositionally biased region" description="Pro residues" evidence="8">
    <location>
        <begin position="474"/>
        <end position="490"/>
    </location>
</feature>
<evidence type="ECO:0000256" key="7">
    <source>
        <dbReference type="ARBA" id="ARBA00023180"/>
    </source>
</evidence>
<comment type="subcellular location">
    <subcellularLocation>
        <location evidence="1">Secreted</location>
        <location evidence="1">Extracellular space</location>
        <location evidence="1">Extracellular matrix</location>
    </subcellularLocation>
</comment>
<dbReference type="AlphaFoldDB" id="A0A8C6Q6E1"/>
<evidence type="ECO:0000259" key="10">
    <source>
        <dbReference type="SMART" id="SM00210"/>
    </source>
</evidence>
<dbReference type="Ensembl" id="ENSNFUT00015056765.1">
    <property type="protein sequence ID" value="ENSNFUP00015054465.1"/>
    <property type="gene ID" value="ENSNFUG00015025279.1"/>
</dbReference>
<dbReference type="InterPro" id="IPR013320">
    <property type="entry name" value="ConA-like_dom_sf"/>
</dbReference>
<evidence type="ECO:0000256" key="4">
    <source>
        <dbReference type="ARBA" id="ARBA00022729"/>
    </source>
</evidence>
<sequence>MHLGSQRTRSGLVSAAATWNFLLLLSVCSAVPAGEDDYLAPGVDVLHRLGLAYQNSTDNPHERTASPPYTKVPSLSGYGVLLDTNSFYEIPVSSLFPAEFGDEFSFVISLSSWRANNAFLFSIKDGRDRLRFGIQLLPRRVVVYTAEKSSIYFNYNWQDGRQHAFGVGVRSRSVSFYADCGVVQQREQTLGRSQTLGESGHLFSLGRMNSKATPFIGRLCQLDIYPSAQAAAHYCNYLKKQCRLADTYRLTLMPSGLDIKADDYTSNPLTKSLHGVPATLHTFTKVTTEKMSPRSQVVTTLRLKTQLHLREQSHIYTQNPLSPDGPTHTPPTKQAVVDLPHATSTDVLAKSSQPQGNTDQFENSTEDRSSSSSQQTSETFPGLISPVRQSRVKEGLGNNFGDSDLRPKEAHRTLESHRRANSTTLYRDNQVDTSEQHIVDGSYDDGDSGGYDYGYEEMDFLYDYEDGFRGPKGEPGPPGPPGPPGLPGPPGRRGSRGPTGPHGNPGQPGPHGQKGSKGDPGVSPGQASTGEKGDRGLPGLPGPKGLPGSLGPKGYPGPPGPSGEQGIPGPPGEAGAAGFPGRQGLAGPQGSPGPKGVRGFIGPPGVAGLPGPEGEKGNPGPVGKPGPKGRHGVVGDVGERGPPGPDGSQGPVGGTGINGFPGLRGDPGPEGPRGLPGMPGTQGPSGHTGLPGLKGDKGEVGQRGDAGEMGFQGDKGAIGAPGPPGPRGKPGPSGKTGDTGAQGPPGPPGPEGFPGDIGAPGPNGPPGPKGLLGARGPQGLPGPKGPQGDEGPLGPPGGPGPTGRSGRKGHTGEPGPAGLNGEKGDLGNVGKVGPQLKPPTPPFH</sequence>
<evidence type="ECO:0000256" key="6">
    <source>
        <dbReference type="ARBA" id="ARBA00023119"/>
    </source>
</evidence>
<evidence type="ECO:0000313" key="11">
    <source>
        <dbReference type="Ensembl" id="ENSNFUP00015054465.1"/>
    </source>
</evidence>
<feature type="compositionally biased region" description="Gly residues" evidence="8">
    <location>
        <begin position="650"/>
        <end position="659"/>
    </location>
</feature>
<accession>A0A8C6Q6E1</accession>
<dbReference type="InterPro" id="IPR050149">
    <property type="entry name" value="Collagen_superfamily"/>
</dbReference>
<dbReference type="FunFam" id="2.60.120.200:FF:000085">
    <property type="entry name" value="collagen alpha-1(XXVII) chain isoform X1"/>
    <property type="match status" value="1"/>
</dbReference>
<gene>
    <name evidence="11" type="primary">LOC107392944</name>
</gene>
<reference evidence="11" key="2">
    <citation type="submission" date="2025-08" db="UniProtKB">
        <authorList>
            <consortium name="Ensembl"/>
        </authorList>
    </citation>
    <scope>IDENTIFICATION</scope>
</reference>
<feature type="region of interest" description="Disordered" evidence="8">
    <location>
        <begin position="345"/>
        <end position="844"/>
    </location>
</feature>
<feature type="compositionally biased region" description="Basic and acidic residues" evidence="8">
    <location>
        <begin position="403"/>
        <end position="418"/>
    </location>
</feature>
<keyword evidence="3" id="KW-0272">Extracellular matrix</keyword>
<evidence type="ECO:0000256" key="5">
    <source>
        <dbReference type="ARBA" id="ARBA00022737"/>
    </source>
</evidence>
<feature type="compositionally biased region" description="Acidic residues" evidence="8">
    <location>
        <begin position="454"/>
        <end position="465"/>
    </location>
</feature>
<evidence type="ECO:0000313" key="12">
    <source>
        <dbReference type="Proteomes" id="UP000694548"/>
    </source>
</evidence>
<keyword evidence="5" id="KW-0677">Repeat</keyword>
<dbReference type="InterPro" id="IPR008160">
    <property type="entry name" value="Collagen"/>
</dbReference>
<dbReference type="GO" id="GO:0005581">
    <property type="term" value="C:collagen trimer"/>
    <property type="evidence" value="ECO:0007669"/>
    <property type="project" value="UniProtKB-KW"/>
</dbReference>
<feature type="domain" description="Thrombospondin-like N-terminal" evidence="10">
    <location>
        <begin position="42"/>
        <end position="228"/>
    </location>
</feature>
<evidence type="ECO:0000256" key="1">
    <source>
        <dbReference type="ARBA" id="ARBA00004498"/>
    </source>
</evidence>
<feature type="compositionally biased region" description="Polar residues" evidence="8">
    <location>
        <begin position="421"/>
        <end position="433"/>
    </location>
</feature>
<dbReference type="InterPro" id="IPR048287">
    <property type="entry name" value="TSPN-like_N"/>
</dbReference>
<evidence type="ECO:0000256" key="3">
    <source>
        <dbReference type="ARBA" id="ARBA00022530"/>
    </source>
</evidence>
<feature type="signal peptide" evidence="9">
    <location>
        <begin position="1"/>
        <end position="30"/>
    </location>
</feature>
<keyword evidence="2" id="KW-0964">Secreted</keyword>
<name>A0A8C6Q6E1_NOTFU</name>
<keyword evidence="4 9" id="KW-0732">Signal</keyword>
<evidence type="ECO:0000256" key="2">
    <source>
        <dbReference type="ARBA" id="ARBA00022525"/>
    </source>
</evidence>
<feature type="compositionally biased region" description="Polar residues" evidence="8">
    <location>
        <begin position="345"/>
        <end position="363"/>
    </location>
</feature>
<keyword evidence="7" id="KW-0325">Glycoprotein</keyword>
<keyword evidence="6" id="KW-0176">Collagen</keyword>
<reference evidence="11" key="1">
    <citation type="submission" date="2014-08" db="EMBL/GenBank/DDBJ databases">
        <authorList>
            <person name="Senf B."/>
            <person name="Petzold A."/>
            <person name="Downie B.R."/>
            <person name="Koch P."/>
            <person name="Platzer M."/>
        </authorList>
    </citation>
    <scope>NUCLEOTIDE SEQUENCE [LARGE SCALE GENOMIC DNA]</scope>
    <source>
        <strain evidence="11">GRZ</strain>
    </source>
</reference>
<proteinExistence type="predicted"/>
<reference evidence="11" key="3">
    <citation type="submission" date="2025-09" db="UniProtKB">
        <authorList>
            <consortium name="Ensembl"/>
        </authorList>
    </citation>
    <scope>IDENTIFICATION</scope>
</reference>
<dbReference type="GO" id="GO:0031012">
    <property type="term" value="C:extracellular matrix"/>
    <property type="evidence" value="ECO:0007669"/>
    <property type="project" value="TreeGrafter"/>
</dbReference>
<dbReference type="Gene3D" id="2.60.120.200">
    <property type="match status" value="1"/>
</dbReference>
<dbReference type="PANTHER" id="PTHR24023:SF1082">
    <property type="entry name" value="COLLAGEN TRIPLE HELIX REPEAT"/>
    <property type="match status" value="1"/>
</dbReference>
<evidence type="ECO:0000256" key="9">
    <source>
        <dbReference type="SAM" id="SignalP"/>
    </source>
</evidence>
<dbReference type="GO" id="GO:0005615">
    <property type="term" value="C:extracellular space"/>
    <property type="evidence" value="ECO:0007669"/>
    <property type="project" value="TreeGrafter"/>
</dbReference>
<dbReference type="GeneTree" id="ENSGT00940000163583"/>
<feature type="compositionally biased region" description="Low complexity" evidence="8">
    <location>
        <begin position="496"/>
        <end position="513"/>
    </location>
</feature>
<feature type="compositionally biased region" description="Low complexity" evidence="8">
    <location>
        <begin position="370"/>
        <end position="379"/>
    </location>
</feature>
<feature type="compositionally biased region" description="Low complexity" evidence="8">
    <location>
        <begin position="562"/>
        <end position="580"/>
    </location>
</feature>